<dbReference type="GO" id="GO:0003824">
    <property type="term" value="F:catalytic activity"/>
    <property type="evidence" value="ECO:0007669"/>
    <property type="project" value="InterPro"/>
</dbReference>
<protein>
    <recommendedName>
        <fullName evidence="4">Carrier domain-containing protein</fullName>
    </recommendedName>
</protein>
<evidence type="ECO:0000256" key="2">
    <source>
        <dbReference type="ARBA" id="ARBA00022450"/>
    </source>
</evidence>
<dbReference type="GO" id="GO:0031177">
    <property type="term" value="F:phosphopantetheine binding"/>
    <property type="evidence" value="ECO:0007669"/>
    <property type="project" value="InterPro"/>
</dbReference>
<evidence type="ECO:0000256" key="3">
    <source>
        <dbReference type="ARBA" id="ARBA00022553"/>
    </source>
</evidence>
<dbReference type="SMART" id="SM00823">
    <property type="entry name" value="PKS_PP"/>
    <property type="match status" value="1"/>
</dbReference>
<dbReference type="InterPro" id="IPR009081">
    <property type="entry name" value="PP-bd_ACP"/>
</dbReference>
<dbReference type="PANTHER" id="PTHR45527:SF1">
    <property type="entry name" value="FATTY ACID SYNTHASE"/>
    <property type="match status" value="1"/>
</dbReference>
<dbReference type="InterPro" id="IPR000873">
    <property type="entry name" value="AMP-dep_synth/lig_dom"/>
</dbReference>
<dbReference type="InterPro" id="IPR001242">
    <property type="entry name" value="Condensation_dom"/>
</dbReference>
<accession>A0A369Z1V4</accession>
<dbReference type="InterPro" id="IPR023213">
    <property type="entry name" value="CAT-like_dom_sf"/>
</dbReference>
<evidence type="ECO:0000259" key="4">
    <source>
        <dbReference type="PROSITE" id="PS50075"/>
    </source>
</evidence>
<dbReference type="SUPFAM" id="SSF52777">
    <property type="entry name" value="CoA-dependent acyltransferases"/>
    <property type="match status" value="4"/>
</dbReference>
<dbReference type="InterPro" id="IPR042099">
    <property type="entry name" value="ANL_N_sf"/>
</dbReference>
<dbReference type="Pfam" id="PF00668">
    <property type="entry name" value="Condensation"/>
    <property type="match status" value="2"/>
</dbReference>
<proteinExistence type="predicted"/>
<dbReference type="InterPro" id="IPR045851">
    <property type="entry name" value="AMP-bd_C_sf"/>
</dbReference>
<dbReference type="Pfam" id="PF13193">
    <property type="entry name" value="AMP-binding_C"/>
    <property type="match status" value="1"/>
</dbReference>
<keyword evidence="2" id="KW-0596">Phosphopantetheine</keyword>
<dbReference type="Gene3D" id="3.40.50.12780">
    <property type="entry name" value="N-terminal domain of ligase-like"/>
    <property type="match status" value="1"/>
</dbReference>
<dbReference type="Proteomes" id="UP000253910">
    <property type="component" value="Unassembled WGS sequence"/>
</dbReference>
<dbReference type="GO" id="GO:0043041">
    <property type="term" value="P:amino acid activation for nonribosomal peptide biosynthetic process"/>
    <property type="evidence" value="ECO:0007669"/>
    <property type="project" value="TreeGrafter"/>
</dbReference>
<sequence length="1984" mass="227132">MNMNNLQRAYMSGRSSYMPLGGIDMQDIRCFYVEYSKDVVIGAIKNVLSYYKIFNYVIDKEDCLTLSPKKYETNRIVVLDSYIENQESIMRLANSYIKEYISKVFDIEHSLWRVIVVNLIESGKVDKPSCLVVLSFNGIIVDGYVISRIINEIFSYISKGEFSPSLSNNDLIINRELSIAQSYLENNFSGLQKPITLPWINNIEQLRFTKRNSFTIPIKKELFSQLSKQAAENGFFENTIYTLAVCKCLNKYVRYNDFVIAIPTSYSAIKSTCSNNSSFIPLRYREEPNSKLFEEALNLQNSIILSLENNIDGISVAQQLSSQLKTILPFPVVFTNGLNWDPLESVPGVKYLKGITETPQVALDIRFVHLNSDWIHLSLDYAEDALSRSFIISLAQDINSYLKKLSTELFTIKSPCEGMGDNLAERGKVMSEKFFIERIIYNIFDNASDSIALINNNQSVTYKKLGQKVYQAAQNLDIESITSNDVVALCIPKSFDHIYYTLACIFSGIIWLPLDANAPPERILFQLRNAKATAIVINRDNKHIEEIIRVKLKSIKCIILSENSEEICSISNYANAKRWNYLKDYSSSYYLYTSGTTGIPKCVALNNIATNNTIQASIKQWKITHKDCVMSVTPFYHDMSLFDIFGTLCVGATLVLPEKDKVKDAFEWANLIEQFKVTIWVSVPAVTDMLLMAANSQQLTSIRLLAQGGDYIRIKTIRNLISINPNIKLYSLGGPTETTIWSIWHEINIDYDLEHYGCIPYGKPLVGNNYIILDKKNNECSATQVGNIAMSGINLSNGYIVNGELDFEGYKRVGKELEHWVYISKDIGFQEVDGVIIFKGREEGYLKIKGVRVSAAEVEKYILDIPSISQCIVVELPDEELSYSELAVAYVSDKTYQKSLQSLYTQELRKYLPEVSIPTKWYQLPELPLTPNGKFDRKEVRNTILNMKNGYISTHKIDSDKNITDDKNVENSGSILSDEKYKIFMELTQQEIQSAYISSNDELQRIATEYEQRVWLLHQQDPLSAAGPFMIALNLKGDLCLVKLMSCLYKLYDDDSAFNSCFFIEDKDGVLNRKLNKYKQHEVVELHQVENIKEGCDFLIEKLNQVINIESGPIIRFYVLAMKNNSCLLGIHSHHILMDNNSWSIILSKLSNLYNNNDVGYPISNGGMENLLVDSDPCIKEEYWSKKFKSGLTSFDFSKEFRFISNFNNGIKINNFFFKENKVSRCVLDIPNSQLNSYFKDLSLSTVVANFGSYLLSKTHSEFIDILIPVVDMSPVVSLNRLRNTSNVLPIRIENREYKKVNSVCKDIIEQITNGVINSLPYEKIINITNSDRNHLPNILVTEFDNPAKHINLVGVSHEIIDIPPVDSYYMITLAYCRNLKNNITRFELTTNKTIDPLITGLLLQDFINSLYIENSQEHISILKEKMENNKENINQTILHSIINVYSQVLKRELDKDDNFFDLGGHSLTATLAIGKLKTQYGLDIKINDIFTYQTPNELAYYISEIHKSDDTSNDYLPSESRAEFSTESEYKKNKYPITLLQKFYLEQAQLGKNKIFNIPFAFKLLGNIDSNILKEIFLDIIEHHTALRTIIIHNENTEAQQLVISMKDVNEQVWFNVYEAKDEKDAKDFVIKAGYNSFDLTKEIPIKVSYIQTKNNICYLSVLIYHSAFDEWSASIFIDEFISLLTSKLNKNTLNNQTQYKEYQTYQYYEYAIEEFHNRNSILEEGLYFWKQKLGTLTEQNGLLNCLDKCTLSADITPVDKVIPIKLSFNHIIKSSLMDLSLRLKTSLFQVIYSLIVLTLYKLGAGNNILIATSTSCRENPKYHNTIGLFTNVILNRVIIKPETSLFNLLCENQTAIMSAIRYSQTPFPFLLNELADPSANNLVEYYIQMHAGNPLNNITTQINGETLRLELLEQQYTEPKFGLHFEIYDEPLDQENSLVFLIHYMPGRYSIDSLKPLKESLISIIEKIGSIDLNTPINKINF</sequence>
<dbReference type="Pfam" id="PF00550">
    <property type="entry name" value="PP-binding"/>
    <property type="match status" value="1"/>
</dbReference>
<feature type="domain" description="Carrier" evidence="4">
    <location>
        <begin position="1433"/>
        <end position="1507"/>
    </location>
</feature>
<dbReference type="InterPro" id="IPR036736">
    <property type="entry name" value="ACP-like_sf"/>
</dbReference>
<gene>
    <name evidence="5" type="ORF">DPV87_02040</name>
</gene>
<reference evidence="5 6" key="1">
    <citation type="submission" date="2018-05" db="EMBL/GenBank/DDBJ databases">
        <title>Draft Genome Sequences for a Diverse set of 7 Haemophilus Species.</title>
        <authorList>
            <person name="Nichols M."/>
            <person name="Topaz N."/>
            <person name="Wang X."/>
            <person name="Wang X."/>
            <person name="Boxrud D."/>
        </authorList>
    </citation>
    <scope>NUCLEOTIDE SEQUENCE [LARGE SCALE GENOMIC DNA]</scope>
    <source>
        <strain evidence="5 6">C2008001710</strain>
    </source>
</reference>
<dbReference type="Gene3D" id="3.30.559.10">
    <property type="entry name" value="Chloramphenicol acetyltransferase-like domain"/>
    <property type="match status" value="2"/>
</dbReference>
<keyword evidence="3" id="KW-0597">Phosphoprotein</keyword>
<evidence type="ECO:0000256" key="1">
    <source>
        <dbReference type="ARBA" id="ARBA00001957"/>
    </source>
</evidence>
<comment type="cofactor">
    <cofactor evidence="1">
        <name>pantetheine 4'-phosphate</name>
        <dbReference type="ChEBI" id="CHEBI:47942"/>
    </cofactor>
</comment>
<comment type="caution">
    <text evidence="5">The sequence shown here is derived from an EMBL/GenBank/DDBJ whole genome shotgun (WGS) entry which is preliminary data.</text>
</comment>
<dbReference type="InterPro" id="IPR020845">
    <property type="entry name" value="AMP-binding_CS"/>
</dbReference>
<dbReference type="SUPFAM" id="SSF56801">
    <property type="entry name" value="Acetyl-CoA synthetase-like"/>
    <property type="match status" value="1"/>
</dbReference>
<name>A0A369Z1V4_HAEPA</name>
<dbReference type="InterPro" id="IPR025110">
    <property type="entry name" value="AMP-bd_C"/>
</dbReference>
<dbReference type="InterPro" id="IPR006162">
    <property type="entry name" value="Ppantetheine_attach_site"/>
</dbReference>
<dbReference type="GO" id="GO:0044550">
    <property type="term" value="P:secondary metabolite biosynthetic process"/>
    <property type="evidence" value="ECO:0007669"/>
    <property type="project" value="TreeGrafter"/>
</dbReference>
<evidence type="ECO:0000313" key="6">
    <source>
        <dbReference type="Proteomes" id="UP000253910"/>
    </source>
</evidence>
<dbReference type="Gene3D" id="3.30.300.30">
    <property type="match status" value="1"/>
</dbReference>
<dbReference type="SUPFAM" id="SSF47336">
    <property type="entry name" value="ACP-like"/>
    <property type="match status" value="1"/>
</dbReference>
<dbReference type="PROSITE" id="PS50075">
    <property type="entry name" value="CARRIER"/>
    <property type="match status" value="1"/>
</dbReference>
<dbReference type="Pfam" id="PF00501">
    <property type="entry name" value="AMP-binding"/>
    <property type="match status" value="1"/>
</dbReference>
<dbReference type="Gene3D" id="1.10.1200.10">
    <property type="entry name" value="ACP-like"/>
    <property type="match status" value="1"/>
</dbReference>
<dbReference type="GO" id="GO:0005737">
    <property type="term" value="C:cytoplasm"/>
    <property type="evidence" value="ECO:0007669"/>
    <property type="project" value="TreeGrafter"/>
</dbReference>
<dbReference type="Gene3D" id="3.30.559.30">
    <property type="entry name" value="Nonribosomal peptide synthetase, condensation domain"/>
    <property type="match status" value="2"/>
</dbReference>
<dbReference type="InterPro" id="IPR020806">
    <property type="entry name" value="PKS_PP-bd"/>
</dbReference>
<dbReference type="PROSITE" id="PS00455">
    <property type="entry name" value="AMP_BINDING"/>
    <property type="match status" value="1"/>
</dbReference>
<dbReference type="PANTHER" id="PTHR45527">
    <property type="entry name" value="NONRIBOSOMAL PEPTIDE SYNTHETASE"/>
    <property type="match status" value="1"/>
</dbReference>
<dbReference type="EMBL" id="QEPW01000003">
    <property type="protein sequence ID" value="RDE95570.1"/>
    <property type="molecule type" value="Genomic_DNA"/>
</dbReference>
<dbReference type="PROSITE" id="PS00012">
    <property type="entry name" value="PHOSPHOPANTETHEINE"/>
    <property type="match status" value="1"/>
</dbReference>
<evidence type="ECO:0000313" key="5">
    <source>
        <dbReference type="EMBL" id="RDE95570.1"/>
    </source>
</evidence>
<organism evidence="5 6">
    <name type="scientific">Haemophilus parainfluenzae</name>
    <dbReference type="NCBI Taxonomy" id="729"/>
    <lineage>
        <taxon>Bacteria</taxon>
        <taxon>Pseudomonadati</taxon>
        <taxon>Pseudomonadota</taxon>
        <taxon>Gammaproteobacteria</taxon>
        <taxon>Pasteurellales</taxon>
        <taxon>Pasteurellaceae</taxon>
        <taxon>Haemophilus</taxon>
    </lineage>
</organism>